<protein>
    <submittedName>
        <fullName evidence="2">Uncharacterized protein</fullName>
    </submittedName>
</protein>
<name>A0A1I6G0U7_9EURY</name>
<keyword evidence="1" id="KW-0472">Membrane</keyword>
<feature type="transmembrane region" description="Helical" evidence="1">
    <location>
        <begin position="163"/>
        <end position="186"/>
    </location>
</feature>
<sequence>MRVRRHVFASALRRALFTVLAFCLVARPVAAHQFSSRFDSPIPVTALLVGAGATVACTALLLARVGEIPAPERRLFTVASSTGDAVAAVARAGFFVLFLLVLVDGLTGPRAAAANFATQFTWALWLKGVALLSLLVGSPWRVLSPWRTLYEGLCRLEGEEVRLRPYPSVLGHWPALVGFVLLVGVVENLTRVPALPRATAVVVAGYALSMLAGGLLFGREWFERGDALAVLYDLLGRVAPVRVARDGDGRGTETGGGRWVVSARAPWRACATPVPTRTTAPFVVAMVYTVTFDGFVESPLYRSLFFGVRESLGVGASVSVVLYEVGLVGFLLAYLGVVALVERVASRGRERVGGEPNADGGGTSPGEETATLAFAATLLPIAAGYEVAHNLTYVVTTLGRLPRFLGGESVDLLFWLSVPAFWSLQVALVLLGHVVAVVAAEAVTRRRTPTRRWALRSHAPLVGLMVGYTVLSLWVVSLPVAN</sequence>
<evidence type="ECO:0000313" key="2">
    <source>
        <dbReference type="EMBL" id="SFR35808.1"/>
    </source>
</evidence>
<gene>
    <name evidence="2" type="ORF">SAMN04488124_0680</name>
</gene>
<organism evidence="2 3">
    <name type="scientific">Halogeometricum limi</name>
    <dbReference type="NCBI Taxonomy" id="555875"/>
    <lineage>
        <taxon>Archaea</taxon>
        <taxon>Methanobacteriati</taxon>
        <taxon>Methanobacteriota</taxon>
        <taxon>Stenosarchaea group</taxon>
        <taxon>Halobacteria</taxon>
        <taxon>Halobacteriales</taxon>
        <taxon>Haloferacaceae</taxon>
        <taxon>Halogeometricum</taxon>
    </lineage>
</organism>
<accession>A0A1I6G0U7</accession>
<reference evidence="3" key="1">
    <citation type="submission" date="2016-10" db="EMBL/GenBank/DDBJ databases">
        <authorList>
            <person name="Varghese N."/>
            <person name="Submissions S."/>
        </authorList>
    </citation>
    <scope>NUCLEOTIDE SEQUENCE [LARGE SCALE GENOMIC DNA]</scope>
    <source>
        <strain evidence="3">CGMCC 1.8711</strain>
    </source>
</reference>
<dbReference type="AlphaFoldDB" id="A0A1I6G0U7"/>
<keyword evidence="3" id="KW-1185">Reference proteome</keyword>
<dbReference type="Proteomes" id="UP000243250">
    <property type="component" value="Unassembled WGS sequence"/>
</dbReference>
<proteinExistence type="predicted"/>
<evidence type="ECO:0000256" key="1">
    <source>
        <dbReference type="SAM" id="Phobius"/>
    </source>
</evidence>
<feature type="transmembrane region" description="Helical" evidence="1">
    <location>
        <begin position="75"/>
        <end position="102"/>
    </location>
</feature>
<feature type="transmembrane region" description="Helical" evidence="1">
    <location>
        <begin position="41"/>
        <end position="63"/>
    </location>
</feature>
<feature type="transmembrane region" description="Helical" evidence="1">
    <location>
        <begin position="312"/>
        <end position="341"/>
    </location>
</feature>
<feature type="transmembrane region" description="Helical" evidence="1">
    <location>
        <begin position="412"/>
        <end position="440"/>
    </location>
</feature>
<evidence type="ECO:0000313" key="3">
    <source>
        <dbReference type="Proteomes" id="UP000243250"/>
    </source>
</evidence>
<keyword evidence="1" id="KW-0812">Transmembrane</keyword>
<dbReference type="OrthoDB" id="307643at2157"/>
<feature type="transmembrane region" description="Helical" evidence="1">
    <location>
        <begin position="198"/>
        <end position="218"/>
    </location>
</feature>
<feature type="transmembrane region" description="Helical" evidence="1">
    <location>
        <begin position="461"/>
        <end position="481"/>
    </location>
</feature>
<feature type="transmembrane region" description="Helical" evidence="1">
    <location>
        <begin position="122"/>
        <end position="143"/>
    </location>
</feature>
<dbReference type="EMBL" id="FOYS01000001">
    <property type="protein sequence ID" value="SFR35808.1"/>
    <property type="molecule type" value="Genomic_DNA"/>
</dbReference>
<dbReference type="STRING" id="555875.SAMN04488124_0680"/>
<keyword evidence="1" id="KW-1133">Transmembrane helix</keyword>
<dbReference type="RefSeq" id="WP_089876729.1">
    <property type="nucleotide sequence ID" value="NZ_FOYS01000001.1"/>
</dbReference>